<dbReference type="Gene3D" id="1.20.5.1930">
    <property type="match status" value="1"/>
</dbReference>
<keyword evidence="4" id="KW-0175">Coiled coil</keyword>
<dbReference type="InterPro" id="IPR003594">
    <property type="entry name" value="HATPase_dom"/>
</dbReference>
<dbReference type="Gene3D" id="3.30.565.10">
    <property type="entry name" value="Histidine kinase-like ATPase, C-terminal domain"/>
    <property type="match status" value="1"/>
</dbReference>
<keyword evidence="7" id="KW-1185">Reference proteome</keyword>
<dbReference type="Pfam" id="PF02518">
    <property type="entry name" value="HATPase_c"/>
    <property type="match status" value="1"/>
</dbReference>
<evidence type="ECO:0000256" key="2">
    <source>
        <dbReference type="ARBA" id="ARBA00022777"/>
    </source>
</evidence>
<dbReference type="EMBL" id="AP024488">
    <property type="protein sequence ID" value="BCS98265.1"/>
    <property type="molecule type" value="Genomic_DNA"/>
</dbReference>
<evidence type="ECO:0000259" key="5">
    <source>
        <dbReference type="SMART" id="SM00387"/>
    </source>
</evidence>
<dbReference type="InterPro" id="IPR011712">
    <property type="entry name" value="Sig_transdc_His_kin_sub3_dim/P"/>
</dbReference>
<keyword evidence="3" id="KW-0902">Two-component regulatory system</keyword>
<dbReference type="PANTHER" id="PTHR24421">
    <property type="entry name" value="NITRATE/NITRITE SENSOR PROTEIN NARX-RELATED"/>
    <property type="match status" value="1"/>
</dbReference>
<dbReference type="InterPro" id="IPR050482">
    <property type="entry name" value="Sensor_HK_TwoCompSys"/>
</dbReference>
<dbReference type="CDD" id="cd16917">
    <property type="entry name" value="HATPase_UhpB-NarQ-NarX-like"/>
    <property type="match status" value="1"/>
</dbReference>
<organism evidence="6 7">
    <name type="scientific">Desulfoluna limicola</name>
    <dbReference type="NCBI Taxonomy" id="2810562"/>
    <lineage>
        <taxon>Bacteria</taxon>
        <taxon>Pseudomonadati</taxon>
        <taxon>Thermodesulfobacteriota</taxon>
        <taxon>Desulfobacteria</taxon>
        <taxon>Desulfobacterales</taxon>
        <taxon>Desulfolunaceae</taxon>
        <taxon>Desulfoluna</taxon>
    </lineage>
</organism>
<feature type="domain" description="Histidine kinase/HSP90-like ATPase" evidence="5">
    <location>
        <begin position="390"/>
        <end position="488"/>
    </location>
</feature>
<dbReference type="SMART" id="SM00387">
    <property type="entry name" value="HATPase_c"/>
    <property type="match status" value="1"/>
</dbReference>
<gene>
    <name evidence="6" type="ORF">DSLASN_38970</name>
</gene>
<sequence>MDLVRDIDASLTEEYICPVSGLSCYSKPEWTDVYFDREKSDYSITVRLIGRNIMLAKVVGNSTKERFERALGLLLGVIGEHMADRPFVYVDDFTEFKSATFEARKRYINFLVGLKNLQAVVLISPSPLLKLSLKLGRRFYRPAFKTRVATSYAEAIHYACSVTVPGRGGALRNVVSGAVPMIRIPGPEASGIRDSRSDKRLRPYADELLHYLASIDWQKKGVDSALLEREADHPFKAVCDAIAYIKVDMDELFEKQQQIQQALEESEEQIHTLTQALIKAQEDERRKISRDLHDNVAQDLASLMISSETLFDGHPDIPAPIREKKAHFASVLKEAITFIRNMAYDLRPPFLDQLGLVSTLSSYCDDFSEAHHISVDFYSGGVQHLRFGFETEINLYRLVQEALSNIRKHAEARHVTVRFTASHPLLMLRIEDNGKGFDVPSRKVEALKEKRMGLKSMEERARILSGTFSLRSAPGQGTRILVEIPQEKHPCRLT</sequence>
<feature type="coiled-coil region" evidence="4">
    <location>
        <begin position="249"/>
        <end position="283"/>
    </location>
</feature>
<evidence type="ECO:0000256" key="3">
    <source>
        <dbReference type="ARBA" id="ARBA00023012"/>
    </source>
</evidence>
<evidence type="ECO:0000256" key="4">
    <source>
        <dbReference type="SAM" id="Coils"/>
    </source>
</evidence>
<proteinExistence type="predicted"/>
<name>A0ABN6F8W2_9BACT</name>
<protein>
    <recommendedName>
        <fullName evidence="5">Histidine kinase/HSP90-like ATPase domain-containing protein</fullName>
    </recommendedName>
</protein>
<reference evidence="6 7" key="1">
    <citation type="submission" date="2021-02" db="EMBL/GenBank/DDBJ databases">
        <title>Complete genome of Desulfoluna sp. strain ASN36.</title>
        <authorList>
            <person name="Takahashi A."/>
            <person name="Kojima H."/>
            <person name="Fukui M."/>
        </authorList>
    </citation>
    <scope>NUCLEOTIDE SEQUENCE [LARGE SCALE GENOMIC DNA]</scope>
    <source>
        <strain evidence="6 7">ASN36</strain>
    </source>
</reference>
<evidence type="ECO:0000313" key="6">
    <source>
        <dbReference type="EMBL" id="BCS98265.1"/>
    </source>
</evidence>
<evidence type="ECO:0000313" key="7">
    <source>
        <dbReference type="Proteomes" id="UP001320148"/>
    </source>
</evidence>
<dbReference type="InterPro" id="IPR036890">
    <property type="entry name" value="HATPase_C_sf"/>
</dbReference>
<accession>A0ABN6F8W2</accession>
<dbReference type="Proteomes" id="UP001320148">
    <property type="component" value="Chromosome"/>
</dbReference>
<dbReference type="RefSeq" id="WP_236889671.1">
    <property type="nucleotide sequence ID" value="NZ_AP024488.1"/>
</dbReference>
<evidence type="ECO:0000256" key="1">
    <source>
        <dbReference type="ARBA" id="ARBA00022679"/>
    </source>
</evidence>
<keyword evidence="1" id="KW-0808">Transferase</keyword>
<keyword evidence="2" id="KW-0418">Kinase</keyword>
<dbReference type="Pfam" id="PF07730">
    <property type="entry name" value="HisKA_3"/>
    <property type="match status" value="1"/>
</dbReference>
<dbReference type="SUPFAM" id="SSF55874">
    <property type="entry name" value="ATPase domain of HSP90 chaperone/DNA topoisomerase II/histidine kinase"/>
    <property type="match status" value="1"/>
</dbReference>